<dbReference type="PIRSF" id="PIRSF021603">
    <property type="entry name" value="UCP21603_acetyltransf"/>
    <property type="match status" value="1"/>
</dbReference>
<organism evidence="4 5">
    <name type="scientific">Micromonospora globispora</name>
    <dbReference type="NCBI Taxonomy" id="1450148"/>
    <lineage>
        <taxon>Bacteria</taxon>
        <taxon>Bacillati</taxon>
        <taxon>Actinomycetota</taxon>
        <taxon>Actinomycetes</taxon>
        <taxon>Micromonosporales</taxon>
        <taxon>Micromonosporaceae</taxon>
        <taxon>Micromonospora</taxon>
    </lineage>
</organism>
<dbReference type="AlphaFoldDB" id="A0A317JUT4"/>
<dbReference type="EMBL" id="QGSV01000398">
    <property type="protein sequence ID" value="PWU43724.1"/>
    <property type="molecule type" value="Genomic_DNA"/>
</dbReference>
<dbReference type="RefSeq" id="WP_109947855.1">
    <property type="nucleotide sequence ID" value="NZ_QGSV01000398.1"/>
</dbReference>
<evidence type="ECO:0000259" key="3">
    <source>
        <dbReference type="PROSITE" id="PS51186"/>
    </source>
</evidence>
<dbReference type="Pfam" id="PF13312">
    <property type="entry name" value="DUF4081"/>
    <property type="match status" value="1"/>
</dbReference>
<accession>A0A317JUT4</accession>
<dbReference type="OrthoDB" id="5241264at2"/>
<keyword evidence="5" id="KW-1185">Reference proteome</keyword>
<dbReference type="InterPro" id="IPR025289">
    <property type="entry name" value="DUF4081"/>
</dbReference>
<keyword evidence="2" id="KW-0012">Acyltransferase</keyword>
<reference evidence="5" key="1">
    <citation type="submission" date="2018-05" db="EMBL/GenBank/DDBJ databases">
        <title>Micromonospora globispora sp. nov. and Micromonospora rugosa sp. nov., isolated from marine sediment.</title>
        <authorList>
            <person name="Carro L."/>
            <person name="Aysel V."/>
            <person name="Cetin D."/>
            <person name="Igual J.M."/>
            <person name="Klenk H.-P."/>
            <person name="Trujillo M.E."/>
            <person name="Sahin N."/>
        </authorList>
    </citation>
    <scope>NUCLEOTIDE SEQUENCE [LARGE SCALE GENOMIC DNA]</scope>
    <source>
        <strain evidence="5">S2904</strain>
    </source>
</reference>
<dbReference type="InterPro" id="IPR050832">
    <property type="entry name" value="Bact_Acetyltransf"/>
</dbReference>
<comment type="caution">
    <text evidence="4">The sequence shown here is derived from an EMBL/GenBank/DDBJ whole genome shotgun (WGS) entry which is preliminary data.</text>
</comment>
<dbReference type="InterPro" id="IPR016794">
    <property type="entry name" value="UCP21603_acetyltransf"/>
</dbReference>
<dbReference type="InterPro" id="IPR000182">
    <property type="entry name" value="GNAT_dom"/>
</dbReference>
<proteinExistence type="predicted"/>
<dbReference type="GO" id="GO:0016747">
    <property type="term" value="F:acyltransferase activity, transferring groups other than amino-acyl groups"/>
    <property type="evidence" value="ECO:0007669"/>
    <property type="project" value="InterPro"/>
</dbReference>
<evidence type="ECO:0000313" key="5">
    <source>
        <dbReference type="Proteomes" id="UP000245683"/>
    </source>
</evidence>
<dbReference type="CDD" id="cd04301">
    <property type="entry name" value="NAT_SF"/>
    <property type="match status" value="1"/>
</dbReference>
<gene>
    <name evidence="4" type="ORF">DLJ46_29855</name>
</gene>
<dbReference type="Pfam" id="PF00583">
    <property type="entry name" value="Acetyltransf_1"/>
    <property type="match status" value="1"/>
</dbReference>
<dbReference type="InterPro" id="IPR016181">
    <property type="entry name" value="Acyl_CoA_acyltransferase"/>
</dbReference>
<protein>
    <submittedName>
        <fullName evidence="4">GNAT family N-acetyltransferase</fullName>
    </submittedName>
</protein>
<name>A0A317JUT4_9ACTN</name>
<keyword evidence="1 4" id="KW-0808">Transferase</keyword>
<evidence type="ECO:0000256" key="2">
    <source>
        <dbReference type="ARBA" id="ARBA00023315"/>
    </source>
</evidence>
<sequence>MLTVPVRQLGESERGAVERLLDLDPFAGAQVAERVAARGLAWWRAEGRILGYGGRRNLESICWLGGNLTPVLATEPAIAAFAEQLVTEERICSSIVGRADAVLGLWDRLSAYWGPARDVRPNQPLLATDALPTVAADPEVRRVRSGEVDRLFPAAVAMYTEEVGVSPLAEDGGRGYRRRVADLVRAGRAYARFDDGKVIFKAELAVVTRRTAQVQGVWVAPEWRGRGIATAAMAAVVRDALVRVAPTVSLYVNDFNLPARRVYERCGFRPVGTLATVLF</sequence>
<dbReference type="Proteomes" id="UP000245683">
    <property type="component" value="Unassembled WGS sequence"/>
</dbReference>
<evidence type="ECO:0000313" key="4">
    <source>
        <dbReference type="EMBL" id="PWU43724.1"/>
    </source>
</evidence>
<evidence type="ECO:0000256" key="1">
    <source>
        <dbReference type="ARBA" id="ARBA00022679"/>
    </source>
</evidence>
<dbReference type="PROSITE" id="PS51186">
    <property type="entry name" value="GNAT"/>
    <property type="match status" value="1"/>
</dbReference>
<dbReference type="SUPFAM" id="SSF55729">
    <property type="entry name" value="Acyl-CoA N-acyltransferases (Nat)"/>
    <property type="match status" value="1"/>
</dbReference>
<feature type="domain" description="N-acetyltransferase" evidence="3">
    <location>
        <begin position="138"/>
        <end position="279"/>
    </location>
</feature>
<dbReference type="Gene3D" id="3.40.630.30">
    <property type="match status" value="1"/>
</dbReference>
<dbReference type="PANTHER" id="PTHR43877">
    <property type="entry name" value="AMINOALKYLPHOSPHONATE N-ACETYLTRANSFERASE-RELATED-RELATED"/>
    <property type="match status" value="1"/>
</dbReference>